<dbReference type="RefSeq" id="WP_013773041.1">
    <property type="nucleotide sequence ID" value="NZ_AP018492.1"/>
</dbReference>
<protein>
    <recommendedName>
        <fullName evidence="4">DUF4064 domain-containing protein</fullName>
    </recommendedName>
</protein>
<evidence type="ECO:0000313" key="3">
    <source>
        <dbReference type="Proteomes" id="UP000269226"/>
    </source>
</evidence>
<organism evidence="2 3">
    <name type="scientific">Melissococcus plutonius</name>
    <dbReference type="NCBI Taxonomy" id="33970"/>
    <lineage>
        <taxon>Bacteria</taxon>
        <taxon>Bacillati</taxon>
        <taxon>Bacillota</taxon>
        <taxon>Bacilli</taxon>
        <taxon>Lactobacillales</taxon>
        <taxon>Enterococcaceae</taxon>
        <taxon>Melissococcus</taxon>
    </lineage>
</organism>
<name>A0A2Z5Y0B2_9ENTE</name>
<evidence type="ECO:0000313" key="2">
    <source>
        <dbReference type="EMBL" id="BBC60261.1"/>
    </source>
</evidence>
<gene>
    <name evidence="2" type="ORF">DAT561_0093</name>
</gene>
<reference evidence="2 3" key="1">
    <citation type="submission" date="2018-01" db="EMBL/GenBank/DDBJ databases">
        <title>Whole genome sequence of Melissococcus plutonius DAT561.</title>
        <authorList>
            <person name="Okumura K."/>
            <person name="Takamatsu D."/>
            <person name="Okura M."/>
        </authorList>
    </citation>
    <scope>NUCLEOTIDE SEQUENCE [LARGE SCALE GENOMIC DNA]</scope>
    <source>
        <strain evidence="2 3">DAT561</strain>
    </source>
</reference>
<keyword evidence="1" id="KW-1133">Transmembrane helix</keyword>
<dbReference type="Proteomes" id="UP000269226">
    <property type="component" value="Chromosome"/>
</dbReference>
<feature type="transmembrane region" description="Helical" evidence="1">
    <location>
        <begin position="9"/>
        <end position="29"/>
    </location>
</feature>
<feature type="transmembrane region" description="Helical" evidence="1">
    <location>
        <begin position="57"/>
        <end position="79"/>
    </location>
</feature>
<dbReference type="GeneID" id="57042662"/>
<keyword evidence="1" id="KW-0472">Membrane</keyword>
<accession>A0A2Z5Y0B2</accession>
<dbReference type="EMBL" id="AP018492">
    <property type="protein sequence ID" value="BBC60261.1"/>
    <property type="molecule type" value="Genomic_DNA"/>
</dbReference>
<feature type="transmembrane region" description="Helical" evidence="1">
    <location>
        <begin position="91"/>
        <end position="116"/>
    </location>
</feature>
<sequence length="144" mass="16777">MNRKTEKRFLIAAAIWNILTSLLTIFGYSNWLEEKGSNLFNQNQQTSYFSSSFLDNVIHVVMIYGLFIFCIGLISLVMAHTINRSPIDKKMICWLSFCLVLSFISVDIIGILLYLITLTLYMARNKAMRRKQFTINKIFTDKEK</sequence>
<evidence type="ECO:0000256" key="1">
    <source>
        <dbReference type="SAM" id="Phobius"/>
    </source>
</evidence>
<dbReference type="AlphaFoldDB" id="A0A2Z5Y0B2"/>
<dbReference type="OMA" id="RIVGVWQ"/>
<evidence type="ECO:0008006" key="4">
    <source>
        <dbReference type="Google" id="ProtNLM"/>
    </source>
</evidence>
<keyword evidence="1" id="KW-0812">Transmembrane</keyword>
<proteinExistence type="predicted"/>